<dbReference type="OrthoDB" id="1898734at2759"/>
<dbReference type="InterPro" id="IPR029058">
    <property type="entry name" value="AB_hydrolase_fold"/>
</dbReference>
<gene>
    <name evidence="1" type="ORF">E4U42_008020</name>
</gene>
<name>A0A8K0J0Q8_9HYPO</name>
<comment type="caution">
    <text evidence="1">The sequence shown here is derived from an EMBL/GenBank/DDBJ whole genome shotgun (WGS) entry which is preliminary data.</text>
</comment>
<organism evidence="1 2">
    <name type="scientific">Claviceps africana</name>
    <dbReference type="NCBI Taxonomy" id="83212"/>
    <lineage>
        <taxon>Eukaryota</taxon>
        <taxon>Fungi</taxon>
        <taxon>Dikarya</taxon>
        <taxon>Ascomycota</taxon>
        <taxon>Pezizomycotina</taxon>
        <taxon>Sordariomycetes</taxon>
        <taxon>Hypocreomycetidae</taxon>
        <taxon>Hypocreales</taxon>
        <taxon>Clavicipitaceae</taxon>
        <taxon>Claviceps</taxon>
    </lineage>
</organism>
<accession>A0A8K0J0Q8</accession>
<keyword evidence="2" id="KW-1185">Reference proteome</keyword>
<protein>
    <recommendedName>
        <fullName evidence="3">Alpha/beta hydrolase</fullName>
    </recommendedName>
</protein>
<proteinExistence type="predicted"/>
<dbReference type="SUPFAM" id="SSF53474">
    <property type="entry name" value="alpha/beta-Hydrolases"/>
    <property type="match status" value="1"/>
</dbReference>
<evidence type="ECO:0000313" key="2">
    <source>
        <dbReference type="Proteomes" id="UP000811619"/>
    </source>
</evidence>
<reference evidence="1" key="1">
    <citation type="journal article" date="2020" name="bioRxiv">
        <title>Whole genome comparisons of ergot fungi reveals the divergence and evolution of species within the genus Claviceps are the result of varying mechanisms driving genome evolution and host range expansion.</title>
        <authorList>
            <person name="Wyka S.A."/>
            <person name="Mondo S.J."/>
            <person name="Liu M."/>
            <person name="Dettman J."/>
            <person name="Nalam V."/>
            <person name="Broders K.D."/>
        </authorList>
    </citation>
    <scope>NUCLEOTIDE SEQUENCE</scope>
    <source>
        <strain evidence="1">CCC 489</strain>
    </source>
</reference>
<dbReference type="Proteomes" id="UP000811619">
    <property type="component" value="Unassembled WGS sequence"/>
</dbReference>
<feature type="non-terminal residue" evidence="1">
    <location>
        <position position="1"/>
    </location>
</feature>
<dbReference type="AlphaFoldDB" id="A0A8K0J0Q8"/>
<sequence length="189" mass="21135">ASLDQFGFLTRACLAALEAFTPFDTNVLYAVLHEAIYCDGPGAASDWAAHRVGLALARDPASPFAWLRPDFSLASSTAPLFFAGEMIFPFHFDTYPELMALADVARKLASYADWPALYDIRRLRDNAVPVYAASYVDDMYVDSLLARDTARLVRGVKVFETNVLHHSALRARPDEVMQQLFRLRDDVLD</sequence>
<dbReference type="EMBL" id="SRPY01000977">
    <property type="protein sequence ID" value="KAG5915505.1"/>
    <property type="molecule type" value="Genomic_DNA"/>
</dbReference>
<evidence type="ECO:0008006" key="3">
    <source>
        <dbReference type="Google" id="ProtNLM"/>
    </source>
</evidence>
<evidence type="ECO:0000313" key="1">
    <source>
        <dbReference type="EMBL" id="KAG5915505.1"/>
    </source>
</evidence>